<dbReference type="CDD" id="cd03784">
    <property type="entry name" value="GT1_Gtf-like"/>
    <property type="match status" value="1"/>
</dbReference>
<dbReference type="PANTHER" id="PTHR48050:SF13">
    <property type="entry name" value="STEROL 3-BETA-GLUCOSYLTRANSFERASE UGT80A2"/>
    <property type="match status" value="1"/>
</dbReference>
<accession>A0A8H5FUZ9</accession>
<evidence type="ECO:0000256" key="2">
    <source>
        <dbReference type="SAM" id="MobiDB-lite"/>
    </source>
</evidence>
<sequence>MASQHHRTISNESNVSSSTGGSSGYVHRYGELTNKEGDLQTNVQVHHDGRINLSLACHTELPELPLDHAPSVNEFAVDSNWKDCPPLSIVIMIVGSRGDVQPYVALGKRLKRDGHRVRIATHETFRDFVISQHLDFFDIGGNPADLMSYMVKNPGLIPGMQSLANGDIRKNKAMMKEMIYGCWESCYSPSKETGMSFVADAIISNPPGFAHIHCAQALGIPLQMSFTMPWSPTSDFPHPLVNITKTNAKPGLTNYLTYSMADLLTWQGMGTIINKFRERVVNLEPLDVRSGPSILEDLKVPWTYCMSPALVPKPDDWKNNIDVVGFYFLDLATDFQPSADLVAFLSAGEPPIYIGFGSVVVDDPKAMTKLIFEATAQAGVRALVSAGWGGLGGIDIPPHIFILGNIPHDWLFDKERVAAIVHHGGAGTTAIGLLKGRPTVVVPFFGDQGFWGMSGTLAPSPPEKLKCTLAGSMIRQAGAGPKPIPHRKLTVDGLRDAIKFAISPEAKDAAKKLARQIQNDVNGLIGNYIHNLTMLLQNGVEKGVQSLYRHLPLLNMRCDLVPSLLAVWWSTHHCLKLSAFAAQTLANEGLIDLNELELHRTRDYDAPHEFSLSEEVGSVLEYVTSIAESLLSPVKEAIETSAAVPLGIMRMVTSTVDSSEEKKGKHEKEPQSPNQKERSERKGFLHGLFHREGSSPSKKEEEHRKREYIKQKARKIYKSGIRAIESGIDRVQQQRHKARLKEGVDAFNTSSIVERAQVIQAFQTAKGGVVARRNTYVEAAKQVLVRRVQRRMDSLLIEPLHEEPIPLAGSTSETTVMTDSPIRDDVDWDARFEKDLASALRNSLDDTQEKYP</sequence>
<feature type="compositionally biased region" description="Low complexity" evidence="2">
    <location>
        <begin position="10"/>
        <end position="20"/>
    </location>
</feature>
<dbReference type="InterPro" id="IPR050426">
    <property type="entry name" value="Glycosyltransferase_28"/>
</dbReference>
<dbReference type="Gene3D" id="3.40.50.2000">
    <property type="entry name" value="Glycogen Phosphorylase B"/>
    <property type="match status" value="2"/>
</dbReference>
<feature type="region of interest" description="Disordered" evidence="2">
    <location>
        <begin position="655"/>
        <end position="707"/>
    </location>
</feature>
<dbReference type="GO" id="GO:0016906">
    <property type="term" value="F:sterol 3-beta-glucosyltransferase activity"/>
    <property type="evidence" value="ECO:0007669"/>
    <property type="project" value="UniProtKB-ARBA"/>
</dbReference>
<gene>
    <name evidence="4" type="ORF">D9756_008971</name>
</gene>
<proteinExistence type="predicted"/>
<organism evidence="4 5">
    <name type="scientific">Leucocoprinus leucothites</name>
    <dbReference type="NCBI Taxonomy" id="201217"/>
    <lineage>
        <taxon>Eukaryota</taxon>
        <taxon>Fungi</taxon>
        <taxon>Dikarya</taxon>
        <taxon>Basidiomycota</taxon>
        <taxon>Agaricomycotina</taxon>
        <taxon>Agaricomycetes</taxon>
        <taxon>Agaricomycetidae</taxon>
        <taxon>Agaricales</taxon>
        <taxon>Agaricineae</taxon>
        <taxon>Agaricaceae</taxon>
        <taxon>Leucocoprinus</taxon>
    </lineage>
</organism>
<evidence type="ECO:0000313" key="5">
    <source>
        <dbReference type="Proteomes" id="UP000559027"/>
    </source>
</evidence>
<keyword evidence="5" id="KW-1185">Reference proteome</keyword>
<dbReference type="PANTHER" id="PTHR48050">
    <property type="entry name" value="STEROL 3-BETA-GLUCOSYLTRANSFERASE"/>
    <property type="match status" value="1"/>
</dbReference>
<evidence type="ECO:0000313" key="4">
    <source>
        <dbReference type="EMBL" id="KAF5349707.1"/>
    </source>
</evidence>
<dbReference type="InterPro" id="IPR002213">
    <property type="entry name" value="UDP_glucos_trans"/>
</dbReference>
<reference evidence="4 5" key="1">
    <citation type="journal article" date="2020" name="ISME J.">
        <title>Uncovering the hidden diversity of litter-decomposition mechanisms in mushroom-forming fungi.</title>
        <authorList>
            <person name="Floudas D."/>
            <person name="Bentzer J."/>
            <person name="Ahren D."/>
            <person name="Johansson T."/>
            <person name="Persson P."/>
            <person name="Tunlid A."/>
        </authorList>
    </citation>
    <scope>NUCLEOTIDE SEQUENCE [LARGE SCALE GENOMIC DNA]</scope>
    <source>
        <strain evidence="4 5">CBS 146.42</strain>
    </source>
</reference>
<dbReference type="SUPFAM" id="SSF53756">
    <property type="entry name" value="UDP-Glycosyltransferase/glycogen phosphorylase"/>
    <property type="match status" value="1"/>
</dbReference>
<feature type="compositionally biased region" description="Basic and acidic residues" evidence="2">
    <location>
        <begin position="659"/>
        <end position="707"/>
    </location>
</feature>
<keyword evidence="1" id="KW-0808">Transferase</keyword>
<dbReference type="AlphaFoldDB" id="A0A8H5FUZ9"/>
<feature type="domain" description="Glycosyltransferase family 28 N-terminal" evidence="3">
    <location>
        <begin position="89"/>
        <end position="234"/>
    </location>
</feature>
<evidence type="ECO:0000256" key="1">
    <source>
        <dbReference type="ARBA" id="ARBA00022679"/>
    </source>
</evidence>
<protein>
    <recommendedName>
        <fullName evidence="3">Glycosyltransferase family 28 N-terminal domain-containing protein</fullName>
    </recommendedName>
</protein>
<comment type="caution">
    <text evidence="4">The sequence shown here is derived from an EMBL/GenBank/DDBJ whole genome shotgun (WGS) entry which is preliminary data.</text>
</comment>
<dbReference type="EMBL" id="JAACJO010000016">
    <property type="protein sequence ID" value="KAF5349707.1"/>
    <property type="molecule type" value="Genomic_DNA"/>
</dbReference>
<dbReference type="OrthoDB" id="5835829at2759"/>
<dbReference type="FunFam" id="3.40.50.2000:FF:000009">
    <property type="entry name" value="Sterol 3-beta-glucosyltransferase UGT80A2"/>
    <property type="match status" value="1"/>
</dbReference>
<dbReference type="GO" id="GO:0005975">
    <property type="term" value="P:carbohydrate metabolic process"/>
    <property type="evidence" value="ECO:0007669"/>
    <property type="project" value="InterPro"/>
</dbReference>
<dbReference type="InterPro" id="IPR004276">
    <property type="entry name" value="GlycoTrans_28_N"/>
</dbReference>
<evidence type="ECO:0000259" key="3">
    <source>
        <dbReference type="Pfam" id="PF03033"/>
    </source>
</evidence>
<dbReference type="Proteomes" id="UP000559027">
    <property type="component" value="Unassembled WGS sequence"/>
</dbReference>
<name>A0A8H5FUZ9_9AGAR</name>
<dbReference type="Pfam" id="PF03033">
    <property type="entry name" value="Glyco_transf_28"/>
    <property type="match status" value="1"/>
</dbReference>
<feature type="region of interest" description="Disordered" evidence="2">
    <location>
        <begin position="1"/>
        <end position="28"/>
    </location>
</feature>